<protein>
    <recommendedName>
        <fullName evidence="4">Type III effector protein XopP</fullName>
    </recommendedName>
</protein>
<sequence length="746" mass="82199">MTALRTPEEKEEIMHRVEMIKQRSIELAESTNLAIVPTDSATATNTTGGRPAKQSPQLHGLAARPPKPVRQTVVGSSDVLPGPSSPVLLPAAAMQLQCIDPGEMLRKALSKAKIFRDVIGSNEGPQGQRGATSKVVPEQKVKLSLAAMKSAREGLQAVDDLKVQGRLQSKAAVEHEHALLTLLGTSAAVGYAARDELLEDKWMQQFDIIQPIEPAIGATIVQAELHNSDVERQQTEEWQGYLSEIEQYRGAMDELLRRMKAPDTHKKIRENVSAMVPLIRTNLGFCHETMQSIRSLLVDIHRLQLERQVEAKGMPEVMARLHELDEAKNYRGDDVAAAFSALSQVVIESICPSEAGVALTPQVVAQHKDVLEDYAEHFGRIGLKLCVDVAALIENDCDDHIWRSMLDLAQALTDYRQCVLDLTSSVVAGKREVVTSPSATIEQLPVPRASPRPASKHRKPVNRAAEESSLVPAPPAILSDKRTLAQKQADALLKSIPLERSMVNELDADFMLIAKMLGRDTSSVGSMMHRSGQDAAIAFTFVRASVRDWFARDRLLQTKAKLSPEDDRVAQLTERLQLMDMIEQRVRIREADALKSDPQPRSPHLSRLLKMSEVARVTSPIRLPSDHDNGDRGTLFEIRIDHAPLSNGKRPAPWFVHLHTAEPVTADALPTLGYKAFNAVHLKTAREKNLGKRWEMLMRALGHADAKVHRSTIDSALLASLLHMRSGVKPHSDSSQTSSGACISLP</sequence>
<reference evidence="2 3" key="1">
    <citation type="journal article" date="2005" name="Genome Res.">
        <title>Comparative and functional genomic analyses of the pathogenicity of phytopathogen Xanthomonas campestris pv. campestris.</title>
        <authorList>
            <person name="Qian W."/>
            <person name="Jia Y."/>
            <person name="Ren S.X."/>
            <person name="He Y.Q."/>
            <person name="Feng J.X."/>
            <person name="Lu L.F."/>
            <person name="Sun Q."/>
            <person name="Ying G."/>
            <person name="Tang D.J."/>
            <person name="Tang H."/>
            <person name="Wu W."/>
            <person name="Hao P."/>
            <person name="Wang L."/>
            <person name="Jiang B.L."/>
            <person name="Zeng S."/>
            <person name="Gu W.Y."/>
            <person name="Lu G."/>
            <person name="Rong L."/>
            <person name="Tian Y."/>
            <person name="Yao Z."/>
            <person name="Fu G."/>
            <person name="Chen B."/>
            <person name="Fang R."/>
            <person name="Qiang B."/>
            <person name="Chen Z."/>
            <person name="Zhao G.P."/>
            <person name="Tang J.L."/>
            <person name="He C."/>
        </authorList>
    </citation>
    <scope>NUCLEOTIDE SEQUENCE [LARGE SCALE GENOMIC DNA]</scope>
    <source>
        <strain evidence="2 3">8004</strain>
    </source>
</reference>
<dbReference type="Proteomes" id="UP000000420">
    <property type="component" value="Chromosome"/>
</dbReference>
<feature type="region of interest" description="Disordered" evidence="1">
    <location>
        <begin position="727"/>
        <end position="746"/>
    </location>
</feature>
<evidence type="ECO:0000313" key="2">
    <source>
        <dbReference type="EMBL" id="AAY50042.1"/>
    </source>
</evidence>
<accession>A0A0H2XB85</accession>
<dbReference type="KEGG" id="xcb:XC_2994"/>
<feature type="region of interest" description="Disordered" evidence="1">
    <location>
        <begin position="442"/>
        <end position="472"/>
    </location>
</feature>
<evidence type="ECO:0000256" key="1">
    <source>
        <dbReference type="SAM" id="MobiDB-lite"/>
    </source>
</evidence>
<name>A0A0H2XB85_XANC8</name>
<evidence type="ECO:0000313" key="3">
    <source>
        <dbReference type="Proteomes" id="UP000000420"/>
    </source>
</evidence>
<evidence type="ECO:0008006" key="4">
    <source>
        <dbReference type="Google" id="ProtNLM"/>
    </source>
</evidence>
<organism evidence="2 3">
    <name type="scientific">Xanthomonas campestris pv. campestris (strain 8004)</name>
    <dbReference type="NCBI Taxonomy" id="314565"/>
    <lineage>
        <taxon>Bacteria</taxon>
        <taxon>Pseudomonadati</taxon>
        <taxon>Pseudomonadota</taxon>
        <taxon>Gammaproteobacteria</taxon>
        <taxon>Lysobacterales</taxon>
        <taxon>Lysobacteraceae</taxon>
        <taxon>Xanthomonas</taxon>
    </lineage>
</organism>
<dbReference type="EMBL" id="CP000050">
    <property type="protein sequence ID" value="AAY50042.1"/>
    <property type="molecule type" value="Genomic_DNA"/>
</dbReference>
<feature type="compositionally biased region" description="Polar residues" evidence="1">
    <location>
        <begin position="733"/>
        <end position="746"/>
    </location>
</feature>
<feature type="region of interest" description="Disordered" evidence="1">
    <location>
        <begin position="40"/>
        <end position="64"/>
    </location>
</feature>
<dbReference type="InterPro" id="IPR049928">
    <property type="entry name" value="XopP-like"/>
</dbReference>
<dbReference type="HOGENOM" id="CLU_021634_0_0_6"/>
<gene>
    <name evidence="2" type="ordered locus">XC_2994</name>
</gene>
<proteinExistence type="predicted"/>
<dbReference type="NCBIfam" id="NF041354">
    <property type="entry name" value="XopP"/>
    <property type="match status" value="1"/>
</dbReference>
<dbReference type="AlphaFoldDB" id="A0A0H2XB85"/>